<dbReference type="AlphaFoldDB" id="A0A5M6BQ32"/>
<feature type="compositionally biased region" description="Basic and acidic residues" evidence="1">
    <location>
        <begin position="303"/>
        <end position="313"/>
    </location>
</feature>
<evidence type="ECO:0000313" key="2">
    <source>
        <dbReference type="EMBL" id="WWD21439.1"/>
    </source>
</evidence>
<dbReference type="InterPro" id="IPR018997">
    <property type="entry name" value="PUB_domain"/>
</dbReference>
<gene>
    <name evidence="2" type="ORF">CI109_105924</name>
</gene>
<keyword evidence="3" id="KW-1185">Reference proteome</keyword>
<dbReference type="GO" id="GO:0005737">
    <property type="term" value="C:cytoplasm"/>
    <property type="evidence" value="ECO:0007669"/>
    <property type="project" value="TreeGrafter"/>
</dbReference>
<evidence type="ECO:0000313" key="3">
    <source>
        <dbReference type="Proteomes" id="UP000322225"/>
    </source>
</evidence>
<feature type="compositionally biased region" description="Low complexity" evidence="1">
    <location>
        <begin position="47"/>
        <end position="60"/>
    </location>
</feature>
<dbReference type="CDD" id="cd09212">
    <property type="entry name" value="PUB"/>
    <property type="match status" value="1"/>
</dbReference>
<reference evidence="2" key="1">
    <citation type="submission" date="2017-08" db="EMBL/GenBank/DDBJ databases">
        <authorList>
            <person name="Cuomo C."/>
            <person name="Billmyre B."/>
            <person name="Heitman J."/>
        </authorList>
    </citation>
    <scope>NUCLEOTIDE SEQUENCE</scope>
    <source>
        <strain evidence="2">CBS 12478</strain>
    </source>
</reference>
<accession>A0A5M6BQ32</accession>
<organism evidence="2 3">
    <name type="scientific">Kwoniella shandongensis</name>
    <dbReference type="NCBI Taxonomy" id="1734106"/>
    <lineage>
        <taxon>Eukaryota</taxon>
        <taxon>Fungi</taxon>
        <taxon>Dikarya</taxon>
        <taxon>Basidiomycota</taxon>
        <taxon>Agaricomycotina</taxon>
        <taxon>Tremellomycetes</taxon>
        <taxon>Tremellales</taxon>
        <taxon>Cryptococcaceae</taxon>
        <taxon>Kwoniella</taxon>
    </lineage>
</organism>
<dbReference type="Gene3D" id="1.20.58.2190">
    <property type="match status" value="1"/>
</dbReference>
<feature type="compositionally biased region" description="Basic and acidic residues" evidence="1">
    <location>
        <begin position="270"/>
        <end position="284"/>
    </location>
</feature>
<name>A0A5M6BQ32_9TREE</name>
<dbReference type="SMART" id="SM00580">
    <property type="entry name" value="PUG"/>
    <property type="match status" value="1"/>
</dbReference>
<dbReference type="Pfam" id="PF09409">
    <property type="entry name" value="PUB"/>
    <property type="match status" value="1"/>
</dbReference>
<dbReference type="InterPro" id="IPR036339">
    <property type="entry name" value="PUB-like_dom_sf"/>
</dbReference>
<dbReference type="PANTHER" id="PTHR23153:SF38">
    <property type="entry name" value="UBX DOMAIN-CONTAINING PROTEIN 6"/>
    <property type="match status" value="1"/>
</dbReference>
<feature type="compositionally biased region" description="Acidic residues" evidence="1">
    <location>
        <begin position="285"/>
        <end position="302"/>
    </location>
</feature>
<evidence type="ECO:0000256" key="1">
    <source>
        <dbReference type="SAM" id="MobiDB-lite"/>
    </source>
</evidence>
<dbReference type="RefSeq" id="XP_031857934.1">
    <property type="nucleotide sequence ID" value="XM_032007766.1"/>
</dbReference>
<dbReference type="GeneID" id="43591937"/>
<dbReference type="PANTHER" id="PTHR23153">
    <property type="entry name" value="UBX-RELATED"/>
    <property type="match status" value="1"/>
</dbReference>
<dbReference type="EMBL" id="CP144061">
    <property type="protein sequence ID" value="WWD21439.1"/>
    <property type="molecule type" value="Genomic_DNA"/>
</dbReference>
<dbReference type="OrthoDB" id="49605at2759"/>
<dbReference type="Proteomes" id="UP000322225">
    <property type="component" value="Chromosome 11"/>
</dbReference>
<protein>
    <submittedName>
        <fullName evidence="2">Uncharacterized protein</fullName>
    </submittedName>
</protein>
<proteinExistence type="predicted"/>
<feature type="region of interest" description="Disordered" evidence="1">
    <location>
        <begin position="259"/>
        <end position="323"/>
    </location>
</feature>
<sequence length="323" mass="36029">MVSPISPPAGSNRSDPRTEARAAALAAAEARLRPPPSYDAIAVDPESSTSTSSPGASQSSNPLFGGGRTSALPVDNYKPTEKEDRELRVKFGRLLDRGIVRDNGYKQSLEAVETLIKIATNIQNSDDPKYRTLKASNTLLKNKVLAVKGGQDYLIALGFRTQAIDFTHHFVFQKTLKKMHELEIGVTTLKDHVEALQKRVENSSKSAIAHAQEEAARKANALREIEADRDLVKTRVERERIVREAREKAEREKVEREAQVEAENVVQAVEDDRIDMLEAVTRDEDNGDNGEEEEEEDEDDELPSYREDRDSRRWGGPGRRLGA</sequence>
<dbReference type="KEGG" id="ksn:43591937"/>
<feature type="region of interest" description="Disordered" evidence="1">
    <location>
        <begin position="1"/>
        <end position="80"/>
    </location>
</feature>
<reference evidence="2" key="2">
    <citation type="submission" date="2024-01" db="EMBL/GenBank/DDBJ databases">
        <title>Comparative genomics of Cryptococcus and Kwoniella reveals pathogenesis evolution and contrasting modes of karyotype evolution via chromosome fusion or intercentromeric recombination.</title>
        <authorList>
            <person name="Coelho M.A."/>
            <person name="David-Palma M."/>
            <person name="Shea T."/>
            <person name="Bowers K."/>
            <person name="McGinley-Smith S."/>
            <person name="Mohammad A.W."/>
            <person name="Gnirke A."/>
            <person name="Yurkov A.M."/>
            <person name="Nowrousian M."/>
            <person name="Sun S."/>
            <person name="Cuomo C.A."/>
            <person name="Heitman J."/>
        </authorList>
    </citation>
    <scope>NUCLEOTIDE SEQUENCE</scope>
    <source>
        <strain evidence="2">CBS 12478</strain>
    </source>
</reference>
<dbReference type="SUPFAM" id="SSF143503">
    <property type="entry name" value="PUG domain-like"/>
    <property type="match status" value="1"/>
</dbReference>